<dbReference type="SMART" id="SM00091">
    <property type="entry name" value="PAS"/>
    <property type="match status" value="1"/>
</dbReference>
<dbReference type="InterPro" id="IPR001633">
    <property type="entry name" value="EAL_dom"/>
</dbReference>
<evidence type="ECO:0000313" key="6">
    <source>
        <dbReference type="EMBL" id="WVX66847.1"/>
    </source>
</evidence>
<keyword evidence="1" id="KW-1133">Transmembrane helix</keyword>
<keyword evidence="1" id="KW-0472">Membrane</keyword>
<dbReference type="InterPro" id="IPR013655">
    <property type="entry name" value="PAS_fold_3"/>
</dbReference>
<dbReference type="CDD" id="cd01949">
    <property type="entry name" value="GGDEF"/>
    <property type="match status" value="1"/>
</dbReference>
<dbReference type="SMART" id="SM00086">
    <property type="entry name" value="PAC"/>
    <property type="match status" value="1"/>
</dbReference>
<dbReference type="InterPro" id="IPR035965">
    <property type="entry name" value="PAS-like_dom_sf"/>
</dbReference>
<dbReference type="InterPro" id="IPR000160">
    <property type="entry name" value="GGDEF_dom"/>
</dbReference>
<evidence type="ECO:0000313" key="7">
    <source>
        <dbReference type="Proteomes" id="UP001330434"/>
    </source>
</evidence>
<feature type="domain" description="EAL" evidence="4">
    <location>
        <begin position="411"/>
        <end position="667"/>
    </location>
</feature>
<dbReference type="CDD" id="cd01948">
    <property type="entry name" value="EAL"/>
    <property type="match status" value="1"/>
</dbReference>
<dbReference type="InterPro" id="IPR000700">
    <property type="entry name" value="PAS-assoc_C"/>
</dbReference>
<dbReference type="InterPro" id="IPR035919">
    <property type="entry name" value="EAL_sf"/>
</dbReference>
<dbReference type="Pfam" id="PF00563">
    <property type="entry name" value="EAL"/>
    <property type="match status" value="1"/>
</dbReference>
<dbReference type="NCBIfam" id="TIGR00229">
    <property type="entry name" value="sensory_box"/>
    <property type="match status" value="1"/>
</dbReference>
<evidence type="ECO:0000259" key="4">
    <source>
        <dbReference type="PROSITE" id="PS50883"/>
    </source>
</evidence>
<evidence type="ECO:0000256" key="1">
    <source>
        <dbReference type="SAM" id="Phobius"/>
    </source>
</evidence>
<dbReference type="PROSITE" id="PS50883">
    <property type="entry name" value="EAL"/>
    <property type="match status" value="1"/>
</dbReference>
<dbReference type="SUPFAM" id="SSF55073">
    <property type="entry name" value="Nucleotide cyclase"/>
    <property type="match status" value="1"/>
</dbReference>
<dbReference type="Pfam" id="PF08447">
    <property type="entry name" value="PAS_3"/>
    <property type="match status" value="1"/>
</dbReference>
<name>A0ABZ2C3M8_9PROT</name>
<feature type="domain" description="PAS" evidence="2">
    <location>
        <begin position="108"/>
        <end position="180"/>
    </location>
</feature>
<dbReference type="InterPro" id="IPR000014">
    <property type="entry name" value="PAS"/>
</dbReference>
<dbReference type="Gene3D" id="3.20.20.450">
    <property type="entry name" value="EAL domain"/>
    <property type="match status" value="1"/>
</dbReference>
<sequence length="677" mass="77507">MPSDWKIKGKLLFQIISILFIGAVFIVSVFAFVVPSYLLDELLLIGFSFSIFAGIILYVSQFLPLLQALKKNEKEAAIALQTQNELLAQQAKSLKAAYQHSLKKLKTQEERYALAVKGSNEGLWDWNVSDGTLYLSNFWKEILGYQKGEFPESFDNWKLSIHPEDVPFFENSLQECLEGESQRFECEYRMRTKNNSYKWVLTQGSSIKNKAGKVVRIVGSQTDISQKKKFEEQLYHDAFHDSLTGLPNRALFLDRLNQSILANQRKKESSYSVLFLDLDHFKSVNDTFGHAAGDILIFELARRIETSCRKSDTLARFGGDEFVLLLPELTKEADIIHFIETLQKVVREPVVFDNGAFHPSCTIGILNDTKNYTSAEDILRDADYALYKAKEKERGTFAFFDEKARLEAVSQFHMEASLQKALMRGEIFVFYEPIFSLNDKSLLGFEALLRWQHPEYGYVAPELFIPIAEENETIFALSEFLISQSLKQLKTWQEMFSLPHLMLSLNVSHRQIENERLYITLESSLSLYDLDPKTVIIDLTENAIFANRDKTNWYLKAMQKMGMRIAIDDFGAGYASLSTLNSYPFDIIKVDKSFLLDISKKGKPDLAMIDLIATLGHKMKKEVWIEGIEHEDLFEKVISLGCDYGQGHYLGRPQNHHDTATFLEAQVDYLGQVASHP</sequence>
<dbReference type="PANTHER" id="PTHR44757">
    <property type="entry name" value="DIGUANYLATE CYCLASE DGCP"/>
    <property type="match status" value="1"/>
</dbReference>
<dbReference type="InterPro" id="IPR029787">
    <property type="entry name" value="Nucleotide_cyclase"/>
</dbReference>
<dbReference type="PROSITE" id="PS50887">
    <property type="entry name" value="GGDEF"/>
    <property type="match status" value="1"/>
</dbReference>
<evidence type="ECO:0000259" key="2">
    <source>
        <dbReference type="PROSITE" id="PS50112"/>
    </source>
</evidence>
<evidence type="ECO:0000259" key="5">
    <source>
        <dbReference type="PROSITE" id="PS50887"/>
    </source>
</evidence>
<reference evidence="6 7" key="1">
    <citation type="journal article" date="2024" name="Environ. Microbiol.">
        <title>Novel evolutionary insights on the interactions of the Holosporales (Alphaproteobacteria) with eukaryotic hosts from comparative genomics.</title>
        <authorList>
            <person name="Giovannini M."/>
            <person name="Petroni G."/>
            <person name="Castelli M."/>
        </authorList>
    </citation>
    <scope>NUCLEOTIDE SEQUENCE [LARGE SCALE GENOMIC DNA]</scope>
    <source>
        <strain evidence="6 7">US_Bl 15I1</strain>
    </source>
</reference>
<dbReference type="EMBL" id="CP133270">
    <property type="protein sequence ID" value="WVX66847.1"/>
    <property type="molecule type" value="Genomic_DNA"/>
</dbReference>
<dbReference type="PANTHER" id="PTHR44757:SF2">
    <property type="entry name" value="BIOFILM ARCHITECTURE MAINTENANCE PROTEIN MBAA"/>
    <property type="match status" value="1"/>
</dbReference>
<dbReference type="Gene3D" id="3.30.70.270">
    <property type="match status" value="1"/>
</dbReference>
<dbReference type="NCBIfam" id="TIGR00254">
    <property type="entry name" value="GGDEF"/>
    <property type="match status" value="1"/>
</dbReference>
<accession>A0ABZ2C3M8</accession>
<organism evidence="6 7">
    <name type="scientific">Candidatus Bealeia paramacronuclearis</name>
    <dbReference type="NCBI Taxonomy" id="1921001"/>
    <lineage>
        <taxon>Bacteria</taxon>
        <taxon>Pseudomonadati</taxon>
        <taxon>Pseudomonadota</taxon>
        <taxon>Alphaproteobacteria</taxon>
        <taxon>Holosporales</taxon>
        <taxon>Holosporaceae</taxon>
        <taxon>Candidatus Bealeia</taxon>
    </lineage>
</organism>
<dbReference type="SMART" id="SM00267">
    <property type="entry name" value="GGDEF"/>
    <property type="match status" value="1"/>
</dbReference>
<protein>
    <submittedName>
        <fullName evidence="6">PAS and EAL domain-containing protein</fullName>
    </submittedName>
</protein>
<proteinExistence type="predicted"/>
<dbReference type="InterPro" id="IPR052155">
    <property type="entry name" value="Biofilm_reg_signaling"/>
</dbReference>
<evidence type="ECO:0000259" key="3">
    <source>
        <dbReference type="PROSITE" id="PS50113"/>
    </source>
</evidence>
<dbReference type="InterPro" id="IPR001610">
    <property type="entry name" value="PAC"/>
</dbReference>
<dbReference type="PROSITE" id="PS50112">
    <property type="entry name" value="PAS"/>
    <property type="match status" value="1"/>
</dbReference>
<dbReference type="Gene3D" id="3.30.450.20">
    <property type="entry name" value="PAS domain"/>
    <property type="match status" value="1"/>
</dbReference>
<dbReference type="PROSITE" id="PS50113">
    <property type="entry name" value="PAC"/>
    <property type="match status" value="1"/>
</dbReference>
<dbReference type="CDD" id="cd00130">
    <property type="entry name" value="PAS"/>
    <property type="match status" value="1"/>
</dbReference>
<feature type="transmembrane region" description="Helical" evidence="1">
    <location>
        <begin position="44"/>
        <end position="66"/>
    </location>
</feature>
<dbReference type="RefSeq" id="WP_331255666.1">
    <property type="nucleotide sequence ID" value="NZ_CP133270.1"/>
</dbReference>
<dbReference type="SUPFAM" id="SSF141868">
    <property type="entry name" value="EAL domain-like"/>
    <property type="match status" value="1"/>
</dbReference>
<dbReference type="InterPro" id="IPR043128">
    <property type="entry name" value="Rev_trsase/Diguanyl_cyclase"/>
</dbReference>
<dbReference type="Proteomes" id="UP001330434">
    <property type="component" value="Chromosome"/>
</dbReference>
<dbReference type="SMART" id="SM00052">
    <property type="entry name" value="EAL"/>
    <property type="match status" value="1"/>
</dbReference>
<dbReference type="Pfam" id="PF00990">
    <property type="entry name" value="GGDEF"/>
    <property type="match status" value="1"/>
</dbReference>
<keyword evidence="7" id="KW-1185">Reference proteome</keyword>
<gene>
    <name evidence="6" type="ORF">Bealeia1_01036</name>
</gene>
<keyword evidence="1" id="KW-0812">Transmembrane</keyword>
<feature type="domain" description="PAC" evidence="3">
    <location>
        <begin position="184"/>
        <end position="236"/>
    </location>
</feature>
<dbReference type="SUPFAM" id="SSF55785">
    <property type="entry name" value="PYP-like sensor domain (PAS domain)"/>
    <property type="match status" value="1"/>
</dbReference>
<feature type="domain" description="GGDEF" evidence="5">
    <location>
        <begin position="269"/>
        <end position="402"/>
    </location>
</feature>
<feature type="transmembrane region" description="Helical" evidence="1">
    <location>
        <begin position="12"/>
        <end position="38"/>
    </location>
</feature>